<evidence type="ECO:0000313" key="1">
    <source>
        <dbReference type="EMBL" id="BCJ94353.1"/>
    </source>
</evidence>
<evidence type="ECO:0000313" key="2">
    <source>
        <dbReference type="Proteomes" id="UP000515561"/>
    </source>
</evidence>
<reference evidence="1 2" key="1">
    <citation type="journal article" date="2016" name="Int. J. Syst. Evol. Microbiol.">
        <title>Descriptions of Anaerotaenia torta gen. nov., sp. nov. and Anaerocolumna cellulosilytica gen. nov., sp. nov. isolated from a methanogenic reactor of cattle waste.</title>
        <authorList>
            <person name="Uek A."/>
            <person name="Ohtaki Y."/>
            <person name="Kaku N."/>
            <person name="Ueki K."/>
        </authorList>
    </citation>
    <scope>NUCLEOTIDE SEQUENCE [LARGE SCALE GENOMIC DNA]</scope>
    <source>
        <strain evidence="1 2">SN021</strain>
    </source>
</reference>
<dbReference type="EMBL" id="AP023367">
    <property type="protein sequence ID" value="BCJ94353.1"/>
    <property type="molecule type" value="Genomic_DNA"/>
</dbReference>
<dbReference type="RefSeq" id="WP_207725103.1">
    <property type="nucleotide sequence ID" value="NZ_AP023367.1"/>
</dbReference>
<dbReference type="PANTHER" id="PTHR34821">
    <property type="entry name" value="INNER MEMBRANE PROTEIN YDCZ"/>
    <property type="match status" value="1"/>
</dbReference>
<dbReference type="GO" id="GO:0005886">
    <property type="term" value="C:plasma membrane"/>
    <property type="evidence" value="ECO:0007669"/>
    <property type="project" value="TreeGrafter"/>
</dbReference>
<proteinExistence type="predicted"/>
<accession>A0A6S6QSM6</accession>
<organism evidence="1 2">
    <name type="scientific">Anaerocolumna cellulosilytica</name>
    <dbReference type="NCBI Taxonomy" id="433286"/>
    <lineage>
        <taxon>Bacteria</taxon>
        <taxon>Bacillati</taxon>
        <taxon>Bacillota</taxon>
        <taxon>Clostridia</taxon>
        <taxon>Lachnospirales</taxon>
        <taxon>Lachnospiraceae</taxon>
        <taxon>Anaerocolumna</taxon>
    </lineage>
</organism>
<dbReference type="AlphaFoldDB" id="A0A6S6QSM6"/>
<dbReference type="KEGG" id="acel:acsn021_19220"/>
<gene>
    <name evidence="1" type="ORF">acsn021_19220</name>
</gene>
<keyword evidence="2" id="KW-1185">Reference proteome</keyword>
<name>A0A6S6QSM6_9FIRM</name>
<dbReference type="InterPro" id="IPR006750">
    <property type="entry name" value="YdcZ"/>
</dbReference>
<dbReference type="PANTHER" id="PTHR34821:SF2">
    <property type="entry name" value="INNER MEMBRANE PROTEIN YDCZ"/>
    <property type="match status" value="1"/>
</dbReference>
<dbReference type="Proteomes" id="UP000515561">
    <property type="component" value="Chromosome"/>
</dbReference>
<sequence>MLIIYLLLSMLSGVTLVIARIINSNLAARIGTYQGTLVNYIVGLFFSLLFFLINKEAVDLSYVHVSSIPFWAYLGGLGGVIIIVASNYLTPKISAFYLTLLLFVGQLFVGIIIDYLLLQEFSTGKLIGGILVALGLTYNLFLDKKTTLKTE</sequence>
<protein>
    <submittedName>
        <fullName evidence="1">Membrane protein</fullName>
    </submittedName>
</protein>
<dbReference type="Pfam" id="PF04657">
    <property type="entry name" value="DMT_YdcZ"/>
    <property type="match status" value="1"/>
</dbReference>